<dbReference type="InterPro" id="IPR012495">
    <property type="entry name" value="TadE-like_dom"/>
</dbReference>
<feature type="domain" description="TadE-like" evidence="3">
    <location>
        <begin position="15"/>
        <end position="57"/>
    </location>
</feature>
<evidence type="ECO:0000256" key="1">
    <source>
        <dbReference type="SAM" id="MobiDB-lite"/>
    </source>
</evidence>
<organism evidence="4 5">
    <name type="scientific">Sphingomonas alpina</name>
    <dbReference type="NCBI Taxonomy" id="653931"/>
    <lineage>
        <taxon>Bacteria</taxon>
        <taxon>Pseudomonadati</taxon>
        <taxon>Pseudomonadota</taxon>
        <taxon>Alphaproteobacteria</taxon>
        <taxon>Sphingomonadales</taxon>
        <taxon>Sphingomonadaceae</taxon>
        <taxon>Sphingomonas</taxon>
    </lineage>
</organism>
<dbReference type="RefSeq" id="WP_187763639.1">
    <property type="nucleotide sequence ID" value="NZ_CP061038.1"/>
</dbReference>
<dbReference type="Proteomes" id="UP000516148">
    <property type="component" value="Chromosome"/>
</dbReference>
<dbReference type="AlphaFoldDB" id="A0A7H0LNV5"/>
<evidence type="ECO:0000256" key="2">
    <source>
        <dbReference type="SAM" id="Phobius"/>
    </source>
</evidence>
<dbReference type="EMBL" id="CP061038">
    <property type="protein sequence ID" value="QNQ11358.1"/>
    <property type="molecule type" value="Genomic_DNA"/>
</dbReference>
<dbReference type="Pfam" id="PF07811">
    <property type="entry name" value="TadE"/>
    <property type="match status" value="1"/>
</dbReference>
<evidence type="ECO:0000313" key="5">
    <source>
        <dbReference type="Proteomes" id="UP000516148"/>
    </source>
</evidence>
<keyword evidence="2" id="KW-0472">Membrane</keyword>
<dbReference type="KEGG" id="spap:H3Z74_09570"/>
<reference evidence="4 5" key="1">
    <citation type="submission" date="2020-09" db="EMBL/GenBank/DDBJ databases">
        <title>Sphingomonas sp., a new species isolated from pork steak.</title>
        <authorList>
            <person name="Heidler von Heilborn D."/>
        </authorList>
    </citation>
    <scope>NUCLEOTIDE SEQUENCE [LARGE SCALE GENOMIC DNA]</scope>
    <source>
        <strain evidence="5">S8-3T</strain>
    </source>
</reference>
<keyword evidence="2" id="KW-1133">Transmembrane helix</keyword>
<sequence length="210" mass="22640">MSRKAFARIAADRRGVTAIEFAIVAPVMGLLLLGAFDTAHSLYMRAVLQGVVQKVARDGALESGTAEAQQIALDNKVRASVRAIATNATITFSRRFFRSYDAIATPVAEPFTDTNHNGTCDEGEPYQDENGTNTWDADGGGSGQGNAKDRTVYTVSVSYPRFFPLYNLIATTPAARAEASTTRISATTVLENQPFSDQSNYVGIVKYCPL</sequence>
<gene>
    <name evidence="4" type="ORF">H3Z74_09570</name>
</gene>
<feature type="region of interest" description="Disordered" evidence="1">
    <location>
        <begin position="113"/>
        <end position="147"/>
    </location>
</feature>
<feature type="transmembrane region" description="Helical" evidence="2">
    <location>
        <begin position="21"/>
        <end position="43"/>
    </location>
</feature>
<keyword evidence="5" id="KW-1185">Reference proteome</keyword>
<keyword evidence="2" id="KW-0812">Transmembrane</keyword>
<name>A0A7H0LNV5_9SPHN</name>
<accession>A0A7H0LNV5</accession>
<proteinExistence type="predicted"/>
<evidence type="ECO:0000259" key="3">
    <source>
        <dbReference type="Pfam" id="PF07811"/>
    </source>
</evidence>
<evidence type="ECO:0000313" key="4">
    <source>
        <dbReference type="EMBL" id="QNQ11358.1"/>
    </source>
</evidence>
<protein>
    <submittedName>
        <fullName evidence="4">Pilus assembly protein</fullName>
    </submittedName>
</protein>